<dbReference type="PANTHER" id="PTHR43792:SF1">
    <property type="entry name" value="N-ACETYLTRANSFERASE DOMAIN-CONTAINING PROTEIN"/>
    <property type="match status" value="1"/>
</dbReference>
<name>A0A6A7B3X1_9PLEO</name>
<feature type="domain" description="N-acetyltransferase" evidence="2">
    <location>
        <begin position="14"/>
        <end position="203"/>
    </location>
</feature>
<dbReference type="Pfam" id="PF13302">
    <property type="entry name" value="Acetyltransf_3"/>
    <property type="match status" value="1"/>
</dbReference>
<dbReference type="InterPro" id="IPR016181">
    <property type="entry name" value="Acyl_CoA_acyltransferase"/>
</dbReference>
<organism evidence="3 4">
    <name type="scientific">Plenodomus tracheiphilus IPT5</name>
    <dbReference type="NCBI Taxonomy" id="1408161"/>
    <lineage>
        <taxon>Eukaryota</taxon>
        <taxon>Fungi</taxon>
        <taxon>Dikarya</taxon>
        <taxon>Ascomycota</taxon>
        <taxon>Pezizomycotina</taxon>
        <taxon>Dothideomycetes</taxon>
        <taxon>Pleosporomycetidae</taxon>
        <taxon>Pleosporales</taxon>
        <taxon>Pleosporineae</taxon>
        <taxon>Leptosphaeriaceae</taxon>
        <taxon>Plenodomus</taxon>
    </lineage>
</organism>
<dbReference type="AlphaFoldDB" id="A0A6A7B3X1"/>
<evidence type="ECO:0000313" key="3">
    <source>
        <dbReference type="EMBL" id="KAF2850226.1"/>
    </source>
</evidence>
<feature type="region of interest" description="Disordered" evidence="1">
    <location>
        <begin position="79"/>
        <end position="101"/>
    </location>
</feature>
<dbReference type="OrthoDB" id="4072826at2759"/>
<dbReference type="InterPro" id="IPR051531">
    <property type="entry name" value="N-acetyltransferase"/>
</dbReference>
<dbReference type="Proteomes" id="UP000799423">
    <property type="component" value="Unassembled WGS sequence"/>
</dbReference>
<dbReference type="GO" id="GO:0016747">
    <property type="term" value="F:acyltransferase activity, transferring groups other than amino-acyl groups"/>
    <property type="evidence" value="ECO:0007669"/>
    <property type="project" value="InterPro"/>
</dbReference>
<feature type="compositionally biased region" description="Pro residues" evidence="1">
    <location>
        <begin position="83"/>
        <end position="92"/>
    </location>
</feature>
<proteinExistence type="predicted"/>
<dbReference type="Gene3D" id="3.40.630.30">
    <property type="match status" value="1"/>
</dbReference>
<dbReference type="EMBL" id="MU006307">
    <property type="protein sequence ID" value="KAF2850226.1"/>
    <property type="molecule type" value="Genomic_DNA"/>
</dbReference>
<evidence type="ECO:0000313" key="4">
    <source>
        <dbReference type="Proteomes" id="UP000799423"/>
    </source>
</evidence>
<reference evidence="3" key="1">
    <citation type="submission" date="2020-01" db="EMBL/GenBank/DDBJ databases">
        <authorList>
            <consortium name="DOE Joint Genome Institute"/>
            <person name="Haridas S."/>
            <person name="Albert R."/>
            <person name="Binder M."/>
            <person name="Bloem J."/>
            <person name="Labutti K."/>
            <person name="Salamov A."/>
            <person name="Andreopoulos B."/>
            <person name="Baker S.E."/>
            <person name="Barry K."/>
            <person name="Bills G."/>
            <person name="Bluhm B.H."/>
            <person name="Cannon C."/>
            <person name="Castanera R."/>
            <person name="Culley D.E."/>
            <person name="Daum C."/>
            <person name="Ezra D."/>
            <person name="Gonzalez J.B."/>
            <person name="Henrissat B."/>
            <person name="Kuo A."/>
            <person name="Liang C."/>
            <person name="Lipzen A."/>
            <person name="Lutzoni F."/>
            <person name="Magnuson J."/>
            <person name="Mondo S."/>
            <person name="Nolan M."/>
            <person name="Ohm R."/>
            <person name="Pangilinan J."/>
            <person name="Park H.-J."/>
            <person name="Ramirez L."/>
            <person name="Alfaro M."/>
            <person name="Sun H."/>
            <person name="Tritt A."/>
            <person name="Yoshinaga Y."/>
            <person name="Zwiers L.-H."/>
            <person name="Turgeon B.G."/>
            <person name="Goodwin S.B."/>
            <person name="Spatafora J.W."/>
            <person name="Crous P.W."/>
            <person name="Grigoriev I.V."/>
        </authorList>
    </citation>
    <scope>NUCLEOTIDE SEQUENCE</scope>
    <source>
        <strain evidence="3">IPT5</strain>
    </source>
</reference>
<dbReference type="SUPFAM" id="SSF55729">
    <property type="entry name" value="Acyl-CoA N-acyltransferases (Nat)"/>
    <property type="match status" value="1"/>
</dbReference>
<accession>A0A6A7B3X1</accession>
<evidence type="ECO:0000259" key="2">
    <source>
        <dbReference type="Pfam" id="PF13302"/>
    </source>
</evidence>
<evidence type="ECO:0000256" key="1">
    <source>
        <dbReference type="SAM" id="MobiDB-lite"/>
    </source>
</evidence>
<sequence length="248" mass="27596">MVVVDSKIVARTERLLLRPLAIEDAEDVLLMRRDAEVMKHTSILPSPSLSKTTAWIHGCHTSPINWNFAIELLPSALASNPSTDPPNSPPKTPLSSSFPSLDIEPQQQTHYTPRVIGLIGAVRAPEIGYMFHPSYWGHGYATEALIAFLPLFFAHYAPSAALSIVHEHAATQDEPATPAFDYAEAHTDTEHPTSHNVLRKAGFSVFETREKDFENPVLGWRDTVVWRVYRRDVVKEDEGRGMGPGVRP</sequence>
<dbReference type="PANTHER" id="PTHR43792">
    <property type="entry name" value="GNAT FAMILY, PUTATIVE (AFU_ORTHOLOGUE AFUA_3G00765)-RELATED-RELATED"/>
    <property type="match status" value="1"/>
</dbReference>
<keyword evidence="4" id="KW-1185">Reference proteome</keyword>
<protein>
    <submittedName>
        <fullName evidence="3">Acyl-CoA N-acyltransferase</fullName>
    </submittedName>
</protein>
<dbReference type="InterPro" id="IPR000182">
    <property type="entry name" value="GNAT_dom"/>
</dbReference>
<gene>
    <name evidence="3" type="ORF">T440DRAFT_518341</name>
</gene>